<accession>A0A845DJ47</accession>
<protein>
    <submittedName>
        <fullName evidence="1">Uncharacterized protein</fullName>
    </submittedName>
</protein>
<comment type="caution">
    <text evidence="1">The sequence shown here is derived from an EMBL/GenBank/DDBJ whole genome shotgun (WGS) entry which is preliminary data.</text>
</comment>
<dbReference type="EMBL" id="VXOY01000013">
    <property type="protein sequence ID" value="MYE38216.1"/>
    <property type="molecule type" value="Genomic_DNA"/>
</dbReference>
<dbReference type="Proteomes" id="UP000449092">
    <property type="component" value="Unassembled WGS sequence"/>
</dbReference>
<organism evidence="1 2">
    <name type="scientific">Candidatus Spechtbacteria bacterium SB0662_bin_43</name>
    <dbReference type="NCBI Taxonomy" id="2604897"/>
    <lineage>
        <taxon>Bacteria</taxon>
        <taxon>Candidatus Spechtiibacteriota</taxon>
    </lineage>
</organism>
<gene>
    <name evidence="1" type="ORF">F4X82_01700</name>
</gene>
<evidence type="ECO:0000313" key="1">
    <source>
        <dbReference type="EMBL" id="MYE38216.1"/>
    </source>
</evidence>
<dbReference type="AlphaFoldDB" id="A0A845DJ47"/>
<reference evidence="1 2" key="1">
    <citation type="submission" date="2019-09" db="EMBL/GenBank/DDBJ databases">
        <title>Characterisation of the sponge microbiome using genome-centric metagenomics.</title>
        <authorList>
            <person name="Engelberts J.P."/>
            <person name="Robbins S.J."/>
            <person name="De Goeij J.M."/>
            <person name="Aranda M."/>
            <person name="Bell S.C."/>
            <person name="Webster N.S."/>
        </authorList>
    </citation>
    <scope>NUCLEOTIDE SEQUENCE [LARGE SCALE GENOMIC DNA]</scope>
    <source>
        <strain evidence="1">SB0662_bin_43</strain>
    </source>
</reference>
<proteinExistence type="predicted"/>
<evidence type="ECO:0000313" key="2">
    <source>
        <dbReference type="Proteomes" id="UP000449092"/>
    </source>
</evidence>
<sequence>MIGWIWNRKEPPMYKGKRAKKLPRVHCGKCNQPFRLRERDPKAEEVHFLFSCAGCGKECDLVIQKGWLEIVEVR</sequence>
<name>A0A845DJ47_9BACT</name>